<proteinExistence type="predicted"/>
<dbReference type="OrthoDB" id="10261951at2759"/>
<accession>A0A8H4JMC0</accession>
<name>A0A8H4JMC0_9HYPO</name>
<keyword evidence="2" id="KW-1185">Reference proteome</keyword>
<gene>
    <name evidence="1" type="ORF">F53441_13985</name>
</gene>
<evidence type="ECO:0000313" key="1">
    <source>
        <dbReference type="EMBL" id="KAF4429938.1"/>
    </source>
</evidence>
<dbReference type="AlphaFoldDB" id="A0A8H4JMC0"/>
<evidence type="ECO:0000313" key="2">
    <source>
        <dbReference type="Proteomes" id="UP000605986"/>
    </source>
</evidence>
<sequence>MTAVEAVFDREFNFLKFQVNSDQCQDSITVECIAHWCYCGPLLKPDLSLSHNFYEFENEVFTGSIRYKLIPFLNYIKNHLIAKDFEHYLLNIRGTTDSQV</sequence>
<dbReference type="Proteomes" id="UP000605986">
    <property type="component" value="Unassembled WGS sequence"/>
</dbReference>
<comment type="caution">
    <text evidence="1">The sequence shown here is derived from an EMBL/GenBank/DDBJ whole genome shotgun (WGS) entry which is preliminary data.</text>
</comment>
<protein>
    <submittedName>
        <fullName evidence="1">Uncharacterized protein</fullName>
    </submittedName>
</protein>
<dbReference type="EMBL" id="JAADJG010000998">
    <property type="protein sequence ID" value="KAF4429938.1"/>
    <property type="molecule type" value="Genomic_DNA"/>
</dbReference>
<organism evidence="1 2">
    <name type="scientific">Fusarium austroafricanum</name>
    <dbReference type="NCBI Taxonomy" id="2364996"/>
    <lineage>
        <taxon>Eukaryota</taxon>
        <taxon>Fungi</taxon>
        <taxon>Dikarya</taxon>
        <taxon>Ascomycota</taxon>
        <taxon>Pezizomycotina</taxon>
        <taxon>Sordariomycetes</taxon>
        <taxon>Hypocreomycetidae</taxon>
        <taxon>Hypocreales</taxon>
        <taxon>Nectriaceae</taxon>
        <taxon>Fusarium</taxon>
        <taxon>Fusarium concolor species complex</taxon>
    </lineage>
</organism>
<reference evidence="1" key="1">
    <citation type="submission" date="2020-01" db="EMBL/GenBank/DDBJ databases">
        <title>Identification and distribution of gene clusters putatively required for synthesis of sphingolipid metabolism inhibitors in phylogenetically diverse species of the filamentous fungus Fusarium.</title>
        <authorList>
            <person name="Kim H.-S."/>
            <person name="Busman M."/>
            <person name="Brown D.W."/>
            <person name="Divon H."/>
            <person name="Uhlig S."/>
            <person name="Proctor R.H."/>
        </authorList>
    </citation>
    <scope>NUCLEOTIDE SEQUENCE</scope>
    <source>
        <strain evidence="1">NRRL 53441</strain>
    </source>
</reference>